<proteinExistence type="predicted"/>
<dbReference type="InterPro" id="IPR025493">
    <property type="entry name" value="DUF4384"/>
</dbReference>
<name>A0A2I2MGH5_9BACT</name>
<sequence length="406" mass="46585">MATLPRGRILRMLDSLENNEGWVLLPEISRNHPSFLHPLEFEEEQSMERSGFCFLAGKSLLSLSPLLLWGCTNSFSGSGERGQYDILERTPQPELHLSRKKRQDFGNTCQMVQWSADRRKMFFRMDGRGTGGEHDGPDEVVALARKDALERVLRCSGERQILESFYDNTYQIGGRSGQVLSRDLFETMAAFSRDETIFRKCRIRGKSLACRIRIQGWIRIESADPSFVIRSFGMGNHGVFREGETLTVRFRLTRPARTYLFDVEENGQANLLFPTPLSGRMKNPLPAGKLLSYPLPGSRTVLRVRLPEGRTRTLERLVIVALHKGSMDFGEKSEASRNGRKKGAREKLYVIGDFRKTVLENLYRRRGPGREWTMREIPFEIVRSKIRETDVKPKRENDILLETPGE</sequence>
<dbReference type="Pfam" id="PF14326">
    <property type="entry name" value="DUF4384"/>
    <property type="match status" value="1"/>
</dbReference>
<evidence type="ECO:0000259" key="1">
    <source>
        <dbReference type="Pfam" id="PF14326"/>
    </source>
</evidence>
<reference evidence="2" key="1">
    <citation type="submission" date="2017-12" db="EMBL/GenBank/DDBJ databases">
        <authorList>
            <consortium name="SysMetEx"/>
        </authorList>
    </citation>
    <scope>NUCLEOTIDE SEQUENCE</scope>
    <source>
        <strain evidence="2">Pb_238</strain>
    </source>
</reference>
<gene>
    <name evidence="2" type="ORF">LFTS_01414</name>
</gene>
<evidence type="ECO:0000313" key="2">
    <source>
        <dbReference type="EMBL" id="SOU92785.1"/>
    </source>
</evidence>
<dbReference type="AlphaFoldDB" id="A0A2I2MGH5"/>
<organism evidence="2">
    <name type="scientific">Leptospirillum ferriphilum</name>
    <dbReference type="NCBI Taxonomy" id="178606"/>
    <lineage>
        <taxon>Bacteria</taxon>
        <taxon>Pseudomonadati</taxon>
        <taxon>Nitrospirota</taxon>
        <taxon>Nitrospiria</taxon>
        <taxon>Nitrospirales</taxon>
        <taxon>Nitrospiraceae</taxon>
        <taxon>Leptospirillum</taxon>
    </lineage>
</organism>
<dbReference type="EMBL" id="LT966316">
    <property type="protein sequence ID" value="SOU92785.1"/>
    <property type="molecule type" value="Genomic_DNA"/>
</dbReference>
<feature type="domain" description="DUF4384" evidence="1">
    <location>
        <begin position="240"/>
        <end position="312"/>
    </location>
</feature>
<protein>
    <recommendedName>
        <fullName evidence="1">DUF4384 domain-containing protein</fullName>
    </recommendedName>
</protein>
<accession>A0A2I2MGH5</accession>